<organism evidence="1 2">
    <name type="scientific">Nitratidesulfovibrio liaohensis</name>
    <dbReference type="NCBI Taxonomy" id="2604158"/>
    <lineage>
        <taxon>Bacteria</taxon>
        <taxon>Pseudomonadati</taxon>
        <taxon>Thermodesulfobacteriota</taxon>
        <taxon>Desulfovibrionia</taxon>
        <taxon>Desulfovibrionales</taxon>
        <taxon>Desulfovibrionaceae</taxon>
        <taxon>Nitratidesulfovibrio</taxon>
    </lineage>
</organism>
<dbReference type="SUPFAM" id="SSF54637">
    <property type="entry name" value="Thioesterase/thiol ester dehydrase-isomerase"/>
    <property type="match status" value="1"/>
</dbReference>
<accession>A0ABY9R5W4</accession>
<reference evidence="1" key="1">
    <citation type="submission" date="2023-09" db="EMBL/GenBank/DDBJ databases">
        <authorList>
            <consortium name="CW5 consortium"/>
            <person name="Lu C.-W."/>
        </authorList>
    </citation>
    <scope>NUCLEOTIDE SEQUENCE</scope>
    <source>
        <strain evidence="1">KPS</strain>
    </source>
</reference>
<evidence type="ECO:0000313" key="2">
    <source>
        <dbReference type="Proteomes" id="UP001180616"/>
    </source>
</evidence>
<name>A0ABY9R5W4_9BACT</name>
<dbReference type="EMBL" id="CP133659">
    <property type="protein sequence ID" value="WMW66607.1"/>
    <property type="molecule type" value="Genomic_DNA"/>
</dbReference>
<keyword evidence="2" id="KW-1185">Reference proteome</keyword>
<protein>
    <submittedName>
        <fullName evidence="1">Uncharacterized protein</fullName>
    </submittedName>
</protein>
<evidence type="ECO:0000313" key="1">
    <source>
        <dbReference type="EMBL" id="WMW66607.1"/>
    </source>
</evidence>
<dbReference type="RefSeq" id="WP_309542473.1">
    <property type="nucleotide sequence ID" value="NZ_CP133659.1"/>
</dbReference>
<proteinExistence type="predicted"/>
<dbReference type="InterPro" id="IPR029069">
    <property type="entry name" value="HotDog_dom_sf"/>
</dbReference>
<dbReference type="Proteomes" id="UP001180616">
    <property type="component" value="Chromosome"/>
</dbReference>
<gene>
    <name evidence="1" type="ORF">KPS_001207</name>
</gene>
<sequence length="159" mass="17372">MTLFRHALPQETPDRFLLLDRVDSCDETGATARRVFTAAPPWQGLEAMAQLAALHARWTADFNLHAFLLTVEECTWPTAADLHGTLYIGADLLAQSDRAATYATVIAPLPPSSGPDTAPAPPCMAATLTIGHTPYDTRFNGATLTARYREIFAWLTRTT</sequence>